<keyword evidence="6" id="KW-1185">Reference proteome</keyword>
<evidence type="ECO:0000256" key="3">
    <source>
        <dbReference type="ARBA" id="ARBA00053029"/>
    </source>
</evidence>
<dbReference type="SUPFAM" id="SSF56003">
    <property type="entry name" value="Molybdenum cofactor-binding domain"/>
    <property type="match status" value="1"/>
</dbReference>
<name>D1C3L7_SPHTD</name>
<feature type="domain" description="Aldehyde oxidase/xanthine dehydrogenase a/b hammerhead" evidence="4">
    <location>
        <begin position="21"/>
        <end position="137"/>
    </location>
</feature>
<gene>
    <name evidence="5" type="ordered locus">Sthe_1399</name>
</gene>
<evidence type="ECO:0000256" key="1">
    <source>
        <dbReference type="ARBA" id="ARBA00022505"/>
    </source>
</evidence>
<dbReference type="Proteomes" id="UP000002027">
    <property type="component" value="Chromosome 1"/>
</dbReference>
<dbReference type="OrthoDB" id="9759791at2"/>
<dbReference type="SUPFAM" id="SSF54665">
    <property type="entry name" value="CO dehydrogenase molybdoprotein N-domain-like"/>
    <property type="match status" value="1"/>
</dbReference>
<dbReference type="FunFam" id="3.30.365.10:FF:000001">
    <property type="entry name" value="Xanthine dehydrogenase oxidase"/>
    <property type="match status" value="1"/>
</dbReference>
<dbReference type="InParanoid" id="D1C3L7"/>
<dbReference type="InterPro" id="IPR037165">
    <property type="entry name" value="AldOxase/xan_DH_Mopterin-bd_sf"/>
</dbReference>
<dbReference type="Pfam" id="PF01315">
    <property type="entry name" value="Ald_Xan_dh_C"/>
    <property type="match status" value="1"/>
</dbReference>
<dbReference type="EMBL" id="CP001823">
    <property type="protein sequence ID" value="ACZ38834.1"/>
    <property type="molecule type" value="Genomic_DNA"/>
</dbReference>
<evidence type="ECO:0000256" key="2">
    <source>
        <dbReference type="ARBA" id="ARBA00023002"/>
    </source>
</evidence>
<comment type="cofactor">
    <cofactor evidence="3">
        <name>Mo-molybdopterin cytosine dinucleotide</name>
        <dbReference type="ChEBI" id="CHEBI:71308"/>
    </cofactor>
</comment>
<dbReference type="InterPro" id="IPR016208">
    <property type="entry name" value="Ald_Oxase/xanthine_DH-like"/>
</dbReference>
<dbReference type="AlphaFoldDB" id="D1C3L7"/>
<dbReference type="HOGENOM" id="CLU_001681_2_0_0"/>
<dbReference type="Gene3D" id="3.90.1170.50">
    <property type="entry name" value="Aldehyde oxidase/xanthine dehydrogenase, a/b hammerhead"/>
    <property type="match status" value="1"/>
</dbReference>
<keyword evidence="2" id="KW-0560">Oxidoreductase</keyword>
<reference evidence="6" key="1">
    <citation type="submission" date="2009-11" db="EMBL/GenBank/DDBJ databases">
        <title>The complete chromosome 1 of Sphaerobacter thermophilus DSM 20745.</title>
        <authorList>
            <person name="Lucas S."/>
            <person name="Copeland A."/>
            <person name="Lapidus A."/>
            <person name="Glavina del Rio T."/>
            <person name="Dalin E."/>
            <person name="Tice H."/>
            <person name="Bruce D."/>
            <person name="Goodwin L."/>
            <person name="Pitluck S."/>
            <person name="Kyrpides N."/>
            <person name="Mavromatis K."/>
            <person name="Ivanova N."/>
            <person name="Mikhailova N."/>
            <person name="LaButti K.M."/>
            <person name="Clum A."/>
            <person name="Sun H.I."/>
            <person name="Brettin T."/>
            <person name="Detter J.C."/>
            <person name="Han C."/>
            <person name="Larimer F."/>
            <person name="Land M."/>
            <person name="Hauser L."/>
            <person name="Markowitz V."/>
            <person name="Cheng J.F."/>
            <person name="Hugenholtz P."/>
            <person name="Woyke T."/>
            <person name="Wu D."/>
            <person name="Steenblock K."/>
            <person name="Schneider S."/>
            <person name="Pukall R."/>
            <person name="Goeker M."/>
            <person name="Klenk H.P."/>
            <person name="Eisen J.A."/>
        </authorList>
    </citation>
    <scope>NUCLEOTIDE SEQUENCE [LARGE SCALE GENOMIC DNA]</scope>
    <source>
        <strain evidence="6">ATCC 49802 / DSM 20745 / S 6022</strain>
    </source>
</reference>
<protein>
    <submittedName>
        <fullName evidence="5">Aldehyde oxidase and xanthine dehydrogenase molybdopterin binding protein</fullName>
    </submittedName>
</protein>
<sequence>MAVTKMFGASVKRREDPRMITGRANYTDDVRLPGMLSMVILRSPYAHARIKSINVEKARQMPGVVAVYTGKDLVESLAPVPCAWLPPNSDLKVPEYRALAVDTVRYVGDGVAAVVAENRYQAQDAAAAIEVEYEMLPAVVDQEKATQAGAPQLYPDVPNNTAFVWRLAGGDIDAALRDADVVVSQRLINHRLIPTAMETRAAVANYNPGSGELTLWCTSQNPHIHRLLMSAVTGIPETKIRVISTDVGGGFGSKIPFYAGEMIAAAISKDLGRPVKWVEDRRENFVATTHGRDHVDYVDIAAKQDGTITGIRVKAYANMGAYLSTAAPGVPTWLFGLMLSGPYKIPNISVEVHGVLTNTTPTDAYRGAGRPEATYILERMMDLVADRLGMDPVEIRRKNFIAKEEFPYTVATTLEYDSGDYEAALNRALEIVGYEQFRKEQEAARQQGRLLGIGFSTYVEVCGLAPSQAAGAMGFQGGLWESATVRVHPSGKVSVFTGSNPHGQGEETTFAQLVAEELGVPLDDIEIVHGDTGRIPFGMGTYGSRSTAVGGTALIYAARKVRDKGAKIAAHLLEVSPDDIVFDQGRYYVKGAPDRVKTFQEVAGAAYLAWNMPEGVTPGLEETHFFDPINNTYPFGTHVCVVEVDPATGEVKFLRYVAVDDVGNVINPMIVDGQVHGGIAQGLAQAVYETAVYDENGQLLSGSLMDYALPTASMVPTYEVDRTVTPTPVNPMGLKGAGETGTIASTPAVVNAIIDALKPYGITHLDMPLTPQRIWKAIQESQKGS</sequence>
<dbReference type="InterPro" id="IPR046867">
    <property type="entry name" value="AldOxase/xan_DH_MoCoBD2"/>
</dbReference>
<dbReference type="Pfam" id="PF02738">
    <property type="entry name" value="MoCoBD_1"/>
    <property type="match status" value="1"/>
</dbReference>
<dbReference type="InterPro" id="IPR000674">
    <property type="entry name" value="Ald_Oxase/Xan_DH_a/b"/>
</dbReference>
<evidence type="ECO:0000313" key="6">
    <source>
        <dbReference type="Proteomes" id="UP000002027"/>
    </source>
</evidence>
<dbReference type="eggNOG" id="COG1529">
    <property type="taxonomic scope" value="Bacteria"/>
</dbReference>
<dbReference type="GO" id="GO:0005506">
    <property type="term" value="F:iron ion binding"/>
    <property type="evidence" value="ECO:0007669"/>
    <property type="project" value="InterPro"/>
</dbReference>
<keyword evidence="1" id="KW-0500">Molybdenum</keyword>
<dbReference type="InterPro" id="IPR008274">
    <property type="entry name" value="AldOxase/xan_DH_MoCoBD1"/>
</dbReference>
<proteinExistence type="predicted"/>
<dbReference type="Gene3D" id="3.30.365.10">
    <property type="entry name" value="Aldehyde oxidase/xanthine dehydrogenase, molybdopterin binding domain"/>
    <property type="match status" value="4"/>
</dbReference>
<dbReference type="PANTHER" id="PTHR11908:SF132">
    <property type="entry name" value="ALDEHYDE OXIDASE 1-RELATED"/>
    <property type="match status" value="1"/>
</dbReference>
<dbReference type="FunCoup" id="D1C3L7">
    <property type="interactions" value="162"/>
</dbReference>
<evidence type="ECO:0000259" key="4">
    <source>
        <dbReference type="SMART" id="SM01008"/>
    </source>
</evidence>
<dbReference type="STRING" id="479434.Sthe_1399"/>
<dbReference type="KEGG" id="sti:Sthe_1399"/>
<organism evidence="5 6">
    <name type="scientific">Sphaerobacter thermophilus (strain ATCC 49802 / DSM 20745 / KCCM 41009 / NCIMB 13125 / S 6022)</name>
    <dbReference type="NCBI Taxonomy" id="479434"/>
    <lineage>
        <taxon>Bacteria</taxon>
        <taxon>Pseudomonadati</taxon>
        <taxon>Thermomicrobiota</taxon>
        <taxon>Thermomicrobia</taxon>
        <taxon>Sphaerobacterales</taxon>
        <taxon>Sphaerobacterineae</taxon>
        <taxon>Sphaerobacteraceae</taxon>
        <taxon>Sphaerobacter</taxon>
    </lineage>
</organism>
<dbReference type="PANTHER" id="PTHR11908">
    <property type="entry name" value="XANTHINE DEHYDROGENASE"/>
    <property type="match status" value="1"/>
</dbReference>
<dbReference type="SMART" id="SM01008">
    <property type="entry name" value="Ald_Xan_dh_C"/>
    <property type="match status" value="1"/>
</dbReference>
<dbReference type="GO" id="GO:0016491">
    <property type="term" value="F:oxidoreductase activity"/>
    <property type="evidence" value="ECO:0007669"/>
    <property type="project" value="UniProtKB-KW"/>
</dbReference>
<accession>D1C3L7</accession>
<dbReference type="RefSeq" id="WP_012871881.1">
    <property type="nucleotide sequence ID" value="NC_013523.1"/>
</dbReference>
<reference evidence="5 6" key="2">
    <citation type="journal article" date="2010" name="Stand. Genomic Sci.">
        <title>Complete genome sequence of Desulfohalobium retbaense type strain (HR(100)).</title>
        <authorList>
            <person name="Spring S."/>
            <person name="Nolan M."/>
            <person name="Lapidus A."/>
            <person name="Glavina Del Rio T."/>
            <person name="Copeland A."/>
            <person name="Tice H."/>
            <person name="Cheng J.F."/>
            <person name="Lucas S."/>
            <person name="Land M."/>
            <person name="Chen F."/>
            <person name="Bruce D."/>
            <person name="Goodwin L."/>
            <person name="Pitluck S."/>
            <person name="Ivanova N."/>
            <person name="Mavromatis K."/>
            <person name="Mikhailova N."/>
            <person name="Pati A."/>
            <person name="Chen A."/>
            <person name="Palaniappan K."/>
            <person name="Hauser L."/>
            <person name="Chang Y.J."/>
            <person name="Jeffries C.D."/>
            <person name="Munk C."/>
            <person name="Kiss H."/>
            <person name="Chain P."/>
            <person name="Han C."/>
            <person name="Brettin T."/>
            <person name="Detter J.C."/>
            <person name="Schuler E."/>
            <person name="Goker M."/>
            <person name="Rohde M."/>
            <person name="Bristow J."/>
            <person name="Eisen J.A."/>
            <person name="Markowitz V."/>
            <person name="Hugenholtz P."/>
            <person name="Kyrpides N.C."/>
            <person name="Klenk H.P."/>
        </authorList>
    </citation>
    <scope>NUCLEOTIDE SEQUENCE [LARGE SCALE GENOMIC DNA]</scope>
    <source>
        <strain evidence="6">ATCC 49802 / DSM 20745 / S 6022</strain>
    </source>
</reference>
<dbReference type="InterPro" id="IPR036856">
    <property type="entry name" value="Ald_Oxase/Xan_DH_a/b_sf"/>
</dbReference>
<evidence type="ECO:0000313" key="5">
    <source>
        <dbReference type="EMBL" id="ACZ38834.1"/>
    </source>
</evidence>
<dbReference type="Pfam" id="PF20256">
    <property type="entry name" value="MoCoBD_2"/>
    <property type="match status" value="1"/>
</dbReference>